<dbReference type="InterPro" id="IPR050640">
    <property type="entry name" value="Bact_2-comp_sensor_kinase"/>
</dbReference>
<keyword evidence="1" id="KW-0812">Transmembrane</keyword>
<dbReference type="SUPFAM" id="SSF55874">
    <property type="entry name" value="ATPase domain of HSP90 chaperone/DNA topoisomerase II/histidine kinase"/>
    <property type="match status" value="1"/>
</dbReference>
<feature type="domain" description="Signal transduction histidine kinase internal region" evidence="2">
    <location>
        <begin position="155"/>
        <end position="234"/>
    </location>
</feature>
<keyword evidence="3" id="KW-0808">Transferase</keyword>
<sequence>MTALHFVRTSSLATRVVVVLAFNTLIASLLPRTSGQGFAQNLLYAQLIGLAIWALIDAGRRVLFRRRRGWDGAVPMVIWVLVAVPLGYAGGSIAADLLLGHPALRSWHAAPELTLRMLLISLAAGGAAAYVFASREMLARARLDEAHARQQASEARLKLLESQLEPHMLFNTLANLRALVTVDPGAAQVMIDHLNNYLRATLSGSRAAWHPLAVEFDRLRDYLELMRVRMGSRLAFDLSLPEDMRAIPVPPLLLQPLVENAIVHGLEPSVTGGSIEVQARRGVDAQGGAWLLLDVRDTGARLHADVPVQTFAGFGLTQVRERLATCYGPSATLDLVAEPGQFTRASLRIPLQNA</sequence>
<keyword evidence="4" id="KW-1185">Reference proteome</keyword>
<dbReference type="Gene3D" id="3.30.565.10">
    <property type="entry name" value="Histidine kinase-like ATPase, C-terminal domain"/>
    <property type="match status" value="1"/>
</dbReference>
<dbReference type="AlphaFoldDB" id="A0A554X2U2"/>
<name>A0A554X2U2_9BURK</name>
<dbReference type="GO" id="GO:0000155">
    <property type="term" value="F:phosphorelay sensor kinase activity"/>
    <property type="evidence" value="ECO:0007669"/>
    <property type="project" value="InterPro"/>
</dbReference>
<organism evidence="3 4">
    <name type="scientific">Tepidimonas thermarum</name>
    <dbReference type="NCBI Taxonomy" id="335431"/>
    <lineage>
        <taxon>Bacteria</taxon>
        <taxon>Pseudomonadati</taxon>
        <taxon>Pseudomonadota</taxon>
        <taxon>Betaproteobacteria</taxon>
        <taxon>Burkholderiales</taxon>
        <taxon>Tepidimonas</taxon>
    </lineage>
</organism>
<dbReference type="InterPro" id="IPR036890">
    <property type="entry name" value="HATPase_C_sf"/>
</dbReference>
<dbReference type="PANTHER" id="PTHR34220">
    <property type="entry name" value="SENSOR HISTIDINE KINASE YPDA"/>
    <property type="match status" value="1"/>
</dbReference>
<keyword evidence="1" id="KW-0472">Membrane</keyword>
<dbReference type="GO" id="GO:0016020">
    <property type="term" value="C:membrane"/>
    <property type="evidence" value="ECO:0007669"/>
    <property type="project" value="InterPro"/>
</dbReference>
<accession>A0A554X2U2</accession>
<dbReference type="InterPro" id="IPR010559">
    <property type="entry name" value="Sig_transdc_His_kin_internal"/>
</dbReference>
<keyword evidence="1" id="KW-1133">Transmembrane helix</keyword>
<dbReference type="Pfam" id="PF06580">
    <property type="entry name" value="His_kinase"/>
    <property type="match status" value="1"/>
</dbReference>
<dbReference type="PANTHER" id="PTHR34220:SF9">
    <property type="entry name" value="SIGNAL TRANSDUCTION HISTIDINE KINASE INTERNAL REGION DOMAIN-CONTAINING PROTEIN"/>
    <property type="match status" value="1"/>
</dbReference>
<reference evidence="3 4" key="1">
    <citation type="submission" date="2019-07" db="EMBL/GenBank/DDBJ databases">
        <title>Tepidimonas thermarum AA-1 draft genome.</title>
        <authorList>
            <person name="Da Costa M.S."/>
            <person name="Froufe H.J.C."/>
            <person name="Egas C."/>
            <person name="Albuquerque L."/>
        </authorList>
    </citation>
    <scope>NUCLEOTIDE SEQUENCE [LARGE SCALE GENOMIC DNA]</scope>
    <source>
        <strain evidence="3 4">AA-1</strain>
    </source>
</reference>
<evidence type="ECO:0000313" key="4">
    <source>
        <dbReference type="Proteomes" id="UP000318542"/>
    </source>
</evidence>
<feature type="transmembrane region" description="Helical" evidence="1">
    <location>
        <begin position="76"/>
        <end position="95"/>
    </location>
</feature>
<feature type="transmembrane region" description="Helical" evidence="1">
    <location>
        <begin position="115"/>
        <end position="133"/>
    </location>
</feature>
<gene>
    <name evidence="3" type="primary">yehU_1</name>
    <name evidence="3" type="ORF">Tther_01144</name>
</gene>
<evidence type="ECO:0000256" key="1">
    <source>
        <dbReference type="SAM" id="Phobius"/>
    </source>
</evidence>
<evidence type="ECO:0000259" key="2">
    <source>
        <dbReference type="Pfam" id="PF06580"/>
    </source>
</evidence>
<protein>
    <submittedName>
        <fullName evidence="3">Sensor histidine kinase YehU</fullName>
        <ecNumber evidence="3">2.7.13.3</ecNumber>
    </submittedName>
</protein>
<keyword evidence="3" id="KW-0418">Kinase</keyword>
<evidence type="ECO:0000313" key="3">
    <source>
        <dbReference type="EMBL" id="TSE30154.1"/>
    </source>
</evidence>
<dbReference type="EC" id="2.7.13.3" evidence="3"/>
<dbReference type="Proteomes" id="UP000318542">
    <property type="component" value="Unassembled WGS sequence"/>
</dbReference>
<dbReference type="EMBL" id="VJOL01000016">
    <property type="protein sequence ID" value="TSE30154.1"/>
    <property type="molecule type" value="Genomic_DNA"/>
</dbReference>
<comment type="caution">
    <text evidence="3">The sequence shown here is derived from an EMBL/GenBank/DDBJ whole genome shotgun (WGS) entry which is preliminary data.</text>
</comment>
<feature type="transmembrane region" description="Helical" evidence="1">
    <location>
        <begin position="37"/>
        <end position="56"/>
    </location>
</feature>
<feature type="transmembrane region" description="Helical" evidence="1">
    <location>
        <begin position="12"/>
        <end position="31"/>
    </location>
</feature>
<proteinExistence type="predicted"/>